<dbReference type="InterPro" id="IPR011545">
    <property type="entry name" value="DEAD/DEAH_box_helicase_dom"/>
</dbReference>
<evidence type="ECO:0000256" key="4">
    <source>
        <dbReference type="ARBA" id="ARBA00022840"/>
    </source>
</evidence>
<dbReference type="Pfam" id="PF00270">
    <property type="entry name" value="DEAD"/>
    <property type="match status" value="1"/>
</dbReference>
<dbReference type="InterPro" id="IPR054712">
    <property type="entry name" value="Cas3-like_dom"/>
</dbReference>
<name>G7VBH4_9CREN</name>
<dbReference type="GO" id="GO:0016787">
    <property type="term" value="F:hydrolase activity"/>
    <property type="evidence" value="ECO:0007669"/>
    <property type="project" value="UniProtKB-KW"/>
</dbReference>
<evidence type="ECO:0000256" key="1">
    <source>
        <dbReference type="ARBA" id="ARBA00022741"/>
    </source>
</evidence>
<reference evidence="7 8" key="1">
    <citation type="journal article" date="2012" name="J. Bacteriol.">
        <title>Complete genome sequence of strain 1860, a crenarchaeon of the genus pyrobaculum able to grow with various electron acceptors.</title>
        <authorList>
            <person name="Mardanov A.V."/>
            <person name="Gumerov V.M."/>
            <person name="Slobodkina G.B."/>
            <person name="Beletsky A.V."/>
            <person name="Bonch-Osmolovskaya E.A."/>
            <person name="Ravin N.V."/>
            <person name="Skryabin K.G."/>
        </authorList>
    </citation>
    <scope>NUCLEOTIDE SEQUENCE [LARGE SCALE GENOMIC DNA]</scope>
    <source>
        <strain evidence="7 8">1860</strain>
    </source>
</reference>
<proteinExistence type="predicted"/>
<dbReference type="AlphaFoldDB" id="G7VBH4"/>
<dbReference type="GO" id="GO:0003676">
    <property type="term" value="F:nucleic acid binding"/>
    <property type="evidence" value="ECO:0007669"/>
    <property type="project" value="InterPro"/>
</dbReference>
<dbReference type="GO" id="GO:0005524">
    <property type="term" value="F:ATP binding"/>
    <property type="evidence" value="ECO:0007669"/>
    <property type="project" value="UniProtKB-KW"/>
</dbReference>
<dbReference type="HOGENOM" id="CLU_031100_0_0_2"/>
<dbReference type="OrthoDB" id="43851at2157"/>
<dbReference type="Proteomes" id="UP000005867">
    <property type="component" value="Chromosome"/>
</dbReference>
<organism evidence="7 8">
    <name type="scientific">Pyrobaculum ferrireducens</name>
    <dbReference type="NCBI Taxonomy" id="1104324"/>
    <lineage>
        <taxon>Archaea</taxon>
        <taxon>Thermoproteota</taxon>
        <taxon>Thermoprotei</taxon>
        <taxon>Thermoproteales</taxon>
        <taxon>Thermoproteaceae</taxon>
        <taxon>Pyrobaculum</taxon>
    </lineage>
</organism>
<dbReference type="InterPro" id="IPR001650">
    <property type="entry name" value="Helicase_C-like"/>
</dbReference>
<dbReference type="eggNOG" id="arCOG01444">
    <property type="taxonomic scope" value="Archaea"/>
</dbReference>
<accession>G7VBH4</accession>
<dbReference type="GO" id="GO:0140097">
    <property type="term" value="F:catalytic activity, acting on DNA"/>
    <property type="evidence" value="ECO:0007669"/>
    <property type="project" value="UniProtKB-ARBA"/>
</dbReference>
<dbReference type="GO" id="GO:0051607">
    <property type="term" value="P:defense response to virus"/>
    <property type="evidence" value="ECO:0007669"/>
    <property type="project" value="UniProtKB-KW"/>
</dbReference>
<evidence type="ECO:0000313" key="7">
    <source>
        <dbReference type="EMBL" id="AET32404.1"/>
    </source>
</evidence>
<dbReference type="PROSITE" id="PS51194">
    <property type="entry name" value="HELICASE_CTER"/>
    <property type="match status" value="1"/>
</dbReference>
<dbReference type="RefSeq" id="WP_014288232.1">
    <property type="nucleotide sequence ID" value="NC_016645.1"/>
</dbReference>
<dbReference type="InterPro" id="IPR027417">
    <property type="entry name" value="P-loop_NTPase"/>
</dbReference>
<keyword evidence="8" id="KW-1185">Reference proteome</keyword>
<evidence type="ECO:0000313" key="8">
    <source>
        <dbReference type="Proteomes" id="UP000005867"/>
    </source>
</evidence>
<dbReference type="Pfam" id="PF22590">
    <property type="entry name" value="Cas3-like_C_2"/>
    <property type="match status" value="1"/>
</dbReference>
<dbReference type="InterPro" id="IPR006474">
    <property type="entry name" value="Helicase_Cas3_CRISPR-ass_core"/>
</dbReference>
<dbReference type="GeneID" id="11595222"/>
<dbReference type="Gene3D" id="3.40.50.300">
    <property type="entry name" value="P-loop containing nucleotide triphosphate hydrolases"/>
    <property type="match status" value="2"/>
</dbReference>
<protein>
    <submittedName>
        <fullName evidence="7">CRISPR-associated helicase Cas3</fullName>
    </submittedName>
</protein>
<keyword evidence="1" id="KW-0547">Nucleotide-binding</keyword>
<dbReference type="EMBL" id="CP003098">
    <property type="protein sequence ID" value="AET32404.1"/>
    <property type="molecule type" value="Genomic_DNA"/>
</dbReference>
<keyword evidence="3" id="KW-0347">Helicase</keyword>
<feature type="domain" description="Helicase C-terminal" evidence="6">
    <location>
        <begin position="234"/>
        <end position="375"/>
    </location>
</feature>
<evidence type="ECO:0000256" key="5">
    <source>
        <dbReference type="ARBA" id="ARBA00023118"/>
    </source>
</evidence>
<dbReference type="BioCyc" id="PSP1104324:GJSN-943-MONOMER"/>
<keyword evidence="5" id="KW-0051">Antiviral defense</keyword>
<dbReference type="STRING" id="1104324.P186_0963"/>
<evidence type="ECO:0000256" key="3">
    <source>
        <dbReference type="ARBA" id="ARBA00022806"/>
    </source>
</evidence>
<dbReference type="SMART" id="SM00487">
    <property type="entry name" value="DEXDc"/>
    <property type="match status" value="1"/>
</dbReference>
<dbReference type="InterPro" id="IPR014001">
    <property type="entry name" value="Helicase_ATP-bd"/>
</dbReference>
<keyword evidence="4" id="KW-0067">ATP-binding</keyword>
<dbReference type="SUPFAM" id="SSF52540">
    <property type="entry name" value="P-loop containing nucleoside triphosphate hydrolases"/>
    <property type="match status" value="1"/>
</dbReference>
<dbReference type="KEGG" id="pyr:P186_0963"/>
<sequence>MRAAVARALELARGGTDRFVLELPTGYGKTSTGPLLFRAFREAGLCWKAIHVFPLRAVLHKTLKEYVTKYSDISFTYQDGDVTLTEQGYVKSADFSIGDYILTTVDSFIHNLFKAPVSELHRIAGRSRAIHYHVPFANIYPSCVFFDEAHISALEESGKASAALEAAVSVLAEAHVPVVVMSATMGAWKKKLFRGFKFVQLGSRDREDSDTIYVHDAEFERCVSKIRYTVRKINLENVAEIAKRKVKEGKRVLIVYNNLGEAANLAKKLGGVLIHSRLTRTDRQKAENELAKADIVVGTSAIEAGVDVSFDVLISSADAPESVIQRVGRVCRKVDCNECQGEIYIFGEQADMFLPIKQWRLPYMEGSYISLLRSEINRDAGIAWLLGELSKFIYIPPDVLKKVFIKAGMSYVRSALVEACADESCKPESAFPVSLDKANELPIDKIYINGTFEKPPKEYNISWLVSAVEKYGDFPKLVLKCYVEGLGPFC</sequence>
<dbReference type="NCBIfam" id="TIGR01587">
    <property type="entry name" value="cas3_core"/>
    <property type="match status" value="1"/>
</dbReference>
<evidence type="ECO:0000256" key="2">
    <source>
        <dbReference type="ARBA" id="ARBA00022801"/>
    </source>
</evidence>
<keyword evidence="2" id="KW-0378">Hydrolase</keyword>
<evidence type="ECO:0000259" key="6">
    <source>
        <dbReference type="PROSITE" id="PS51194"/>
    </source>
</evidence>
<gene>
    <name evidence="7" type="ORF">P186_0963</name>
</gene>
<dbReference type="GO" id="GO:0004386">
    <property type="term" value="F:helicase activity"/>
    <property type="evidence" value="ECO:0007669"/>
    <property type="project" value="UniProtKB-KW"/>
</dbReference>
<dbReference type="SMART" id="SM00490">
    <property type="entry name" value="HELICc"/>
    <property type="match status" value="1"/>
</dbReference>